<feature type="domain" description="CHAD" evidence="1">
    <location>
        <begin position="235"/>
        <end position="509"/>
    </location>
</feature>
<dbReference type="PANTHER" id="PTHR39339:SF1">
    <property type="entry name" value="CHAD DOMAIN-CONTAINING PROTEIN"/>
    <property type="match status" value="1"/>
</dbReference>
<dbReference type="AlphaFoldDB" id="A0A6C2TZ16"/>
<dbReference type="RefSeq" id="WP_136078580.1">
    <property type="nucleotide sequence ID" value="NZ_CAAHFG010000001.1"/>
</dbReference>
<proteinExistence type="predicted"/>
<dbReference type="Proteomes" id="UP000366872">
    <property type="component" value="Unassembled WGS sequence"/>
</dbReference>
<dbReference type="PROSITE" id="PS51708">
    <property type="entry name" value="CHAD"/>
    <property type="match status" value="1"/>
</dbReference>
<protein>
    <recommendedName>
        <fullName evidence="1">CHAD domain-containing protein</fullName>
    </recommendedName>
</protein>
<dbReference type="InterPro" id="IPR038186">
    <property type="entry name" value="CHAD_dom_sf"/>
</dbReference>
<dbReference type="Gene3D" id="1.40.20.10">
    <property type="entry name" value="CHAD domain"/>
    <property type="match status" value="1"/>
</dbReference>
<evidence type="ECO:0000313" key="2">
    <source>
        <dbReference type="EMBL" id="VGO12958.1"/>
    </source>
</evidence>
<dbReference type="Pfam" id="PF05235">
    <property type="entry name" value="CHAD"/>
    <property type="match status" value="1"/>
</dbReference>
<dbReference type="PANTHER" id="PTHR39339">
    <property type="entry name" value="SLR1444 PROTEIN"/>
    <property type="match status" value="1"/>
</dbReference>
<dbReference type="InterPro" id="IPR007899">
    <property type="entry name" value="CHAD_dom"/>
</dbReference>
<organism evidence="2 3">
    <name type="scientific">Pontiella desulfatans</name>
    <dbReference type="NCBI Taxonomy" id="2750659"/>
    <lineage>
        <taxon>Bacteria</taxon>
        <taxon>Pseudomonadati</taxon>
        <taxon>Kiritimatiellota</taxon>
        <taxon>Kiritimatiellia</taxon>
        <taxon>Kiritimatiellales</taxon>
        <taxon>Pontiellaceae</taxon>
        <taxon>Pontiella</taxon>
    </lineage>
</organism>
<reference evidence="2 3" key="1">
    <citation type="submission" date="2019-04" db="EMBL/GenBank/DDBJ databases">
        <authorList>
            <person name="Van Vliet M D."/>
        </authorList>
    </citation>
    <scope>NUCLEOTIDE SEQUENCE [LARGE SCALE GENOMIC DNA]</scope>
    <source>
        <strain evidence="2 3">F1</strain>
    </source>
</reference>
<dbReference type="SMART" id="SM00880">
    <property type="entry name" value="CHAD"/>
    <property type="match status" value="1"/>
</dbReference>
<name>A0A6C2TZ16_PONDE</name>
<evidence type="ECO:0000313" key="3">
    <source>
        <dbReference type="Proteomes" id="UP000366872"/>
    </source>
</evidence>
<accession>A0A6C2TZ16</accession>
<evidence type="ECO:0000259" key="1">
    <source>
        <dbReference type="PROSITE" id="PS51708"/>
    </source>
</evidence>
<gene>
    <name evidence="2" type="ORF">PDESU_01512</name>
</gene>
<keyword evidence="3" id="KW-1185">Reference proteome</keyword>
<sequence length="532" mass="58613">MKNIAFAVCRSGAFGDAASRIACQLEGNPYSETMLPSAPSSFCRTGSFRRASLANGLPPGYSVSLLSENGIGGVLLDTFDGHLRRSGWVLLQMKNKVALADLASGRMTEQEISGTWKFAGDLRGGPVGRLLLERSTLRAYLPFCAIELKQIKVAVRDEMEKTVVRLSATVLAKGSKRATYASAHPLRGCGEDHALLEKALLADGFTASGMVDYVRLLGMKRKPYEFKPEVVLDGNAPIFDSAGTLVRTFLGVARQNEQGIVDDLDTEFVHDYRVSLRRVRSLLSLFKGVYAGDANAKLKAELAEVMKQTNRLRDLDVCLMDKDGYYGMVPESLHEGLDVMFGVFARERRGALDGVRSLLLGPDYAQRMRRLNVPKKKGEAADEPTIHFARRLILARYNKIARIAPSIDSSTPDAQIHELRIQCKKLRYLMEFFSPLFPEASIKPLIKSLKGLQDVLGRFNDYSVQRRSLANFAEAHSVKGKKGLRLAESIDALIATLCRLQGTARGEVATGLAGVSNDRIRKQFTTLFSNEA</sequence>
<dbReference type="EMBL" id="CAAHFG010000001">
    <property type="protein sequence ID" value="VGO12958.1"/>
    <property type="molecule type" value="Genomic_DNA"/>
</dbReference>